<dbReference type="InterPro" id="IPR051923">
    <property type="entry name" value="Glycosyl_Hydrolase_39"/>
</dbReference>
<dbReference type="GO" id="GO:0004553">
    <property type="term" value="F:hydrolase activity, hydrolyzing O-glycosyl compounds"/>
    <property type="evidence" value="ECO:0007669"/>
    <property type="project" value="InterPro"/>
</dbReference>
<reference evidence="6 7" key="1">
    <citation type="submission" date="2018-10" db="EMBL/GenBank/DDBJ databases">
        <authorList>
            <person name="Perry B.J."/>
            <person name="Sullivan J.T."/>
            <person name="Murphy R.J.T."/>
            <person name="Ramsay J.P."/>
            <person name="Ronson C.W."/>
        </authorList>
    </citation>
    <scope>NUCLEOTIDE SEQUENCE [LARGE SCALE GENOMIC DNA]</scope>
    <source>
        <strain evidence="6 7">R88b</strain>
    </source>
</reference>
<dbReference type="Gene3D" id="2.60.40.1500">
    <property type="entry name" value="Glycosyl hydrolase domain, family 39"/>
    <property type="match status" value="1"/>
</dbReference>
<dbReference type="AlphaFoldDB" id="A0A6M7X1T4"/>
<evidence type="ECO:0000259" key="5">
    <source>
        <dbReference type="Pfam" id="PF01229"/>
    </source>
</evidence>
<dbReference type="InterPro" id="IPR000514">
    <property type="entry name" value="Glyco_hydro_39"/>
</dbReference>
<evidence type="ECO:0000256" key="1">
    <source>
        <dbReference type="ARBA" id="ARBA00008875"/>
    </source>
</evidence>
<protein>
    <submittedName>
        <fullName evidence="6">Beta-xylosidase</fullName>
    </submittedName>
</protein>
<proteinExistence type="inferred from homology"/>
<dbReference type="GO" id="GO:0005975">
    <property type="term" value="P:carbohydrate metabolic process"/>
    <property type="evidence" value="ECO:0007669"/>
    <property type="project" value="InterPro"/>
</dbReference>
<feature type="active site" description="Proton donor" evidence="4">
    <location>
        <position position="172"/>
    </location>
</feature>
<dbReference type="PROSITE" id="PS01027">
    <property type="entry name" value="GLYCOSYL_HYDROL_F39"/>
    <property type="match status" value="1"/>
</dbReference>
<dbReference type="InterPro" id="IPR049166">
    <property type="entry name" value="GH39_cat"/>
</dbReference>
<feature type="domain" description="Glycosyl hydrolases family 39 N-terminal catalytic" evidence="5">
    <location>
        <begin position="26"/>
        <end position="470"/>
    </location>
</feature>
<comment type="similarity">
    <text evidence="1">Belongs to the glycosyl hydrolase 39 family.</text>
</comment>
<dbReference type="Gene3D" id="3.20.20.80">
    <property type="entry name" value="Glycosidases"/>
    <property type="match status" value="1"/>
</dbReference>
<organism evidence="6 7">
    <name type="scientific">Mesorhizobium loti R88b</name>
    <dbReference type="NCBI Taxonomy" id="935548"/>
    <lineage>
        <taxon>Bacteria</taxon>
        <taxon>Pseudomonadati</taxon>
        <taxon>Pseudomonadota</taxon>
        <taxon>Alphaproteobacteria</taxon>
        <taxon>Hyphomicrobiales</taxon>
        <taxon>Phyllobacteriaceae</taxon>
        <taxon>Mesorhizobium</taxon>
    </lineage>
</organism>
<dbReference type="InterPro" id="IPR049165">
    <property type="entry name" value="GH39_as"/>
</dbReference>
<sequence>MQCIRQANSPSDSSTGVTFRCDLGVKGKDFPHFWEHTVGSGHATLALRADWQAQMRRAHDELGFRHVRFHGLLDDDMGTLIDQDDQPLYSFFNADQIFDFLLSIGMRPFVEVSFMPTMLSSSGQIIFHDRANVSAPRDYGQWSTLISKLVGHWVDRYGLEEVRQWFFEVWNEPNLQAFGSGRQEDYFKLYAYTAKAIKSVDTQLQVGGPATAANAWIGEFIAYCGQNSLPADFISTHHYPTDAFGQPGDDTETQLSESTRSVLREQARTARQQAGDRPLYYTEWCTSSNPRDPLHDEPYAAAFIVKTVMEARGLVQGYSYWTFSDIFEENYFPSVPFHGGFGLMNLHGIAKPAYRAFEMLHGLGAEILPVEGNHPTVDSWCVRDRNSLTVLISNFALPRHPIADEIVHIELKNAPMPTAAIIRRIDAGNANTKALWATKGKPDYLSPAMVEQLHAASAMPEQEQPVAWRDRTLGFDVTVPPLGVASIRLEFASFA</sequence>
<accession>A0A6M7X1T4</accession>
<keyword evidence="3" id="KW-0326">Glycosidase</keyword>
<dbReference type="SUPFAM" id="SSF51445">
    <property type="entry name" value="(Trans)glycosidases"/>
    <property type="match status" value="1"/>
</dbReference>
<dbReference type="PRINTS" id="PR00745">
    <property type="entry name" value="GLHYDRLASE39"/>
</dbReference>
<dbReference type="Pfam" id="PF01229">
    <property type="entry name" value="Glyco_hydro_39"/>
    <property type="match status" value="1"/>
</dbReference>
<gene>
    <name evidence="6" type="ORF">EB235_01440</name>
</gene>
<evidence type="ECO:0000256" key="2">
    <source>
        <dbReference type="ARBA" id="ARBA00022801"/>
    </source>
</evidence>
<evidence type="ECO:0000313" key="7">
    <source>
        <dbReference type="Proteomes" id="UP000503017"/>
    </source>
</evidence>
<keyword evidence="2" id="KW-0378">Hydrolase</keyword>
<dbReference type="EMBL" id="CP033367">
    <property type="protein sequence ID" value="QKD06038.1"/>
    <property type="molecule type" value="Genomic_DNA"/>
</dbReference>
<evidence type="ECO:0000256" key="4">
    <source>
        <dbReference type="PIRSR" id="PIRSR600514-1"/>
    </source>
</evidence>
<dbReference type="SUPFAM" id="SSF51011">
    <property type="entry name" value="Glycosyl hydrolase domain"/>
    <property type="match status" value="1"/>
</dbReference>
<dbReference type="InterPro" id="IPR017853">
    <property type="entry name" value="GH"/>
</dbReference>
<dbReference type="Proteomes" id="UP000503017">
    <property type="component" value="Chromosome"/>
</dbReference>
<evidence type="ECO:0000313" key="6">
    <source>
        <dbReference type="EMBL" id="QKD06038.1"/>
    </source>
</evidence>
<dbReference type="PANTHER" id="PTHR12631">
    <property type="entry name" value="ALPHA-L-IDURONIDASE"/>
    <property type="match status" value="1"/>
</dbReference>
<evidence type="ECO:0000256" key="3">
    <source>
        <dbReference type="ARBA" id="ARBA00023295"/>
    </source>
</evidence>
<name>A0A6M7X1T4_RHILI</name>
<dbReference type="PANTHER" id="PTHR12631:SF10">
    <property type="entry name" value="BETA-XYLOSIDASE-LIKE PROTEIN-RELATED"/>
    <property type="match status" value="1"/>
</dbReference>